<sequence length="308" mass="35025">MKSANQKPVLTNQLPFDESYSSHVSASSDNDDESPIVGMTRLLRRNKKDAKKDGKKKDKKSNKSSSKKLFPFERKSKEKNSEQISSESSLTEESDKMSSSGVIQDSPGKLKELKEKWEHQAAENQRISQNSPRATTEQEEEPEHFDIRKQLDLWEHRLSENSPLNGGSPQSRDPSHSHSLSHRKFKMERDHRTPTAQPSAPLQRNELRDAFISLAFAAFMIGIAMLIHQPYGPYVENGIYGIFPTADMITTKVNEIGDLMSSYTEYLFQEMQLWKGSVLDFVEKWSSNGSEVLKPPSVPNDARHFLLL</sequence>
<evidence type="ECO:0000313" key="3">
    <source>
        <dbReference type="EMBL" id="GAX21407.1"/>
    </source>
</evidence>
<name>A0A1Z5K596_FISSO</name>
<feature type="compositionally biased region" description="Polar residues" evidence="1">
    <location>
        <begin position="82"/>
        <end position="103"/>
    </location>
</feature>
<feature type="compositionally biased region" description="Polar residues" evidence="1">
    <location>
        <begin position="1"/>
        <end position="28"/>
    </location>
</feature>
<evidence type="ECO:0000256" key="1">
    <source>
        <dbReference type="SAM" id="MobiDB-lite"/>
    </source>
</evidence>
<gene>
    <name evidence="3" type="ORF">FisN_28Lh099</name>
</gene>
<dbReference type="InParanoid" id="A0A1Z5K596"/>
<feature type="compositionally biased region" description="Polar residues" evidence="1">
    <location>
        <begin position="160"/>
        <end position="172"/>
    </location>
</feature>
<evidence type="ECO:0000313" key="4">
    <source>
        <dbReference type="Proteomes" id="UP000198406"/>
    </source>
</evidence>
<keyword evidence="4" id="KW-1185">Reference proteome</keyword>
<feature type="compositionally biased region" description="Basic and acidic residues" evidence="1">
    <location>
        <begin position="70"/>
        <end position="81"/>
    </location>
</feature>
<dbReference type="AlphaFoldDB" id="A0A1Z5K596"/>
<proteinExistence type="predicted"/>
<feature type="compositionally biased region" description="Polar residues" evidence="1">
    <location>
        <begin position="122"/>
        <end position="135"/>
    </location>
</feature>
<comment type="caution">
    <text evidence="3">The sequence shown here is derived from an EMBL/GenBank/DDBJ whole genome shotgun (WGS) entry which is preliminary data.</text>
</comment>
<accession>A0A1Z5K596</accession>
<feature type="compositionally biased region" description="Basic residues" evidence="1">
    <location>
        <begin position="57"/>
        <end position="66"/>
    </location>
</feature>
<keyword evidence="2" id="KW-0472">Membrane</keyword>
<keyword evidence="2" id="KW-1133">Transmembrane helix</keyword>
<feature type="compositionally biased region" description="Basic and acidic residues" evidence="1">
    <location>
        <begin position="108"/>
        <end position="121"/>
    </location>
</feature>
<dbReference type="Proteomes" id="UP000198406">
    <property type="component" value="Unassembled WGS sequence"/>
</dbReference>
<evidence type="ECO:0000256" key="2">
    <source>
        <dbReference type="SAM" id="Phobius"/>
    </source>
</evidence>
<feature type="region of interest" description="Disordered" evidence="1">
    <location>
        <begin position="1"/>
        <end position="144"/>
    </location>
</feature>
<feature type="transmembrane region" description="Helical" evidence="2">
    <location>
        <begin position="210"/>
        <end position="227"/>
    </location>
</feature>
<dbReference type="EMBL" id="BDSP01000166">
    <property type="protein sequence ID" value="GAX21407.1"/>
    <property type="molecule type" value="Genomic_DNA"/>
</dbReference>
<feature type="region of interest" description="Disordered" evidence="1">
    <location>
        <begin position="159"/>
        <end position="202"/>
    </location>
</feature>
<protein>
    <submittedName>
        <fullName evidence="3">Uncharacterized protein</fullName>
    </submittedName>
</protein>
<reference evidence="3 4" key="1">
    <citation type="journal article" date="2015" name="Plant Cell">
        <title>Oil accumulation by the oleaginous diatom Fistulifera solaris as revealed by the genome and transcriptome.</title>
        <authorList>
            <person name="Tanaka T."/>
            <person name="Maeda Y."/>
            <person name="Veluchamy A."/>
            <person name="Tanaka M."/>
            <person name="Abida H."/>
            <person name="Marechal E."/>
            <person name="Bowler C."/>
            <person name="Muto M."/>
            <person name="Sunaga Y."/>
            <person name="Tanaka M."/>
            <person name="Yoshino T."/>
            <person name="Taniguchi T."/>
            <person name="Fukuda Y."/>
            <person name="Nemoto M."/>
            <person name="Matsumoto M."/>
            <person name="Wong P.S."/>
            <person name="Aburatani S."/>
            <person name="Fujibuchi W."/>
        </authorList>
    </citation>
    <scope>NUCLEOTIDE SEQUENCE [LARGE SCALE GENOMIC DNA]</scope>
    <source>
        <strain evidence="3 4">JPCC DA0580</strain>
    </source>
</reference>
<keyword evidence="2" id="KW-0812">Transmembrane</keyword>
<organism evidence="3 4">
    <name type="scientific">Fistulifera solaris</name>
    <name type="common">Oleaginous diatom</name>
    <dbReference type="NCBI Taxonomy" id="1519565"/>
    <lineage>
        <taxon>Eukaryota</taxon>
        <taxon>Sar</taxon>
        <taxon>Stramenopiles</taxon>
        <taxon>Ochrophyta</taxon>
        <taxon>Bacillariophyta</taxon>
        <taxon>Bacillariophyceae</taxon>
        <taxon>Bacillariophycidae</taxon>
        <taxon>Naviculales</taxon>
        <taxon>Naviculaceae</taxon>
        <taxon>Fistulifera</taxon>
    </lineage>
</organism>